<dbReference type="Proteomes" id="UP001058072">
    <property type="component" value="Chromosome"/>
</dbReference>
<proteinExistence type="predicted"/>
<dbReference type="InterPro" id="IPR008878">
    <property type="entry name" value="Transposase_IS66_Orf2"/>
</dbReference>
<name>A0A9Q9CF59_9FIRM</name>
<dbReference type="RefSeq" id="WP_256656428.1">
    <property type="nucleotide sequence ID" value="NZ_CP071250.1"/>
</dbReference>
<dbReference type="EMBL" id="CP071250">
    <property type="protein sequence ID" value="UUF07443.1"/>
    <property type="molecule type" value="Genomic_DNA"/>
</dbReference>
<dbReference type="AlphaFoldDB" id="A0A9Q9CF59"/>
<sequence length="118" mass="13624">MLVNFSNVQNIFIVCGHTDMRCGIDGLAGIITGKYNLDLFNDALFLFCGRKKDRFKALYWDKDGFILLYKRIEKGNLQWPRNQEEVKKLTSQELRWLLEGLSIQQPKAIKPAQTGCLI</sequence>
<protein>
    <submittedName>
        <fullName evidence="1">IS66 family insertion sequence element accessory protein TnpB</fullName>
    </submittedName>
</protein>
<evidence type="ECO:0000313" key="2">
    <source>
        <dbReference type="Proteomes" id="UP001058072"/>
    </source>
</evidence>
<gene>
    <name evidence="1" type="primary">tnpB</name>
    <name evidence="1" type="ORF">J0J70_07310</name>
</gene>
<dbReference type="Pfam" id="PF05717">
    <property type="entry name" value="TnpB_IS66"/>
    <property type="match status" value="1"/>
</dbReference>
<organism evidence="1 2">
    <name type="scientific">Turicibacter bilis</name>
    <dbReference type="NCBI Taxonomy" id="2735723"/>
    <lineage>
        <taxon>Bacteria</taxon>
        <taxon>Bacillati</taxon>
        <taxon>Bacillota</taxon>
        <taxon>Erysipelotrichia</taxon>
        <taxon>Erysipelotrichales</taxon>
        <taxon>Turicibacteraceae</taxon>
        <taxon>Turicibacter</taxon>
    </lineage>
</organism>
<dbReference type="PANTHER" id="PTHR36455">
    <property type="match status" value="1"/>
</dbReference>
<reference evidence="1" key="1">
    <citation type="submission" date="2021-03" db="EMBL/GenBank/DDBJ databases">
        <title>Comparative Genomics and Metabolomics in the genus Turicibacter.</title>
        <authorList>
            <person name="Maki J."/>
            <person name="Looft T."/>
        </authorList>
    </citation>
    <scope>NUCLEOTIDE SEQUENCE</scope>
    <source>
        <strain evidence="1">ISU324</strain>
    </source>
</reference>
<evidence type="ECO:0000313" key="1">
    <source>
        <dbReference type="EMBL" id="UUF07443.1"/>
    </source>
</evidence>
<dbReference type="PANTHER" id="PTHR36455:SF1">
    <property type="entry name" value="BLR8292 PROTEIN"/>
    <property type="match status" value="1"/>
</dbReference>
<accession>A0A9Q9CF59</accession>
<dbReference type="NCBIfam" id="NF033819">
    <property type="entry name" value="IS66_TnpB"/>
    <property type="match status" value="1"/>
</dbReference>